<dbReference type="Gene3D" id="1.10.3380.30">
    <property type="match status" value="1"/>
</dbReference>
<feature type="region of interest" description="Disordered" evidence="8">
    <location>
        <begin position="297"/>
        <end position="321"/>
    </location>
</feature>
<evidence type="ECO:0000256" key="3">
    <source>
        <dbReference type="ARBA" id="ARBA00022801"/>
    </source>
</evidence>
<keyword evidence="6" id="KW-0539">Nucleus</keyword>
<dbReference type="GO" id="GO:0005634">
    <property type="term" value="C:nucleus"/>
    <property type="evidence" value="ECO:0007669"/>
    <property type="project" value="UniProtKB-SubCell"/>
</dbReference>
<dbReference type="PANTHER" id="PTHR12131">
    <property type="entry name" value="ATP-DEPENDENT RNA AND DNA HELICASE"/>
    <property type="match status" value="1"/>
</dbReference>
<gene>
    <name evidence="9" type="ORF">ZEAMMB73_Zm00001d008777</name>
</gene>
<evidence type="ECO:0000256" key="2">
    <source>
        <dbReference type="ARBA" id="ARBA00022741"/>
    </source>
</evidence>
<dbReference type="Pfam" id="PF13234">
    <property type="entry name" value="MTR4_beta-barrel"/>
    <property type="match status" value="1"/>
</dbReference>
<dbReference type="SMART" id="SM00487">
    <property type="entry name" value="DEXDc"/>
    <property type="match status" value="1"/>
</dbReference>
<accession>A0A1D6FFE7</accession>
<dbReference type="GO" id="GO:0003724">
    <property type="term" value="F:RNA helicase activity"/>
    <property type="evidence" value="ECO:0007669"/>
    <property type="project" value="InterPro"/>
</dbReference>
<keyword evidence="2" id="KW-0547">Nucleotide-binding</keyword>
<dbReference type="PIRSF" id="PIRSF005198">
    <property type="entry name" value="Antiviral_helicase_SKI2"/>
    <property type="match status" value="1"/>
</dbReference>
<dbReference type="InterPro" id="IPR014001">
    <property type="entry name" value="Helicase_ATP-bd"/>
</dbReference>
<dbReference type="InterPro" id="IPR001650">
    <property type="entry name" value="Helicase_C-like"/>
</dbReference>
<dbReference type="SMART" id="SM00490">
    <property type="entry name" value="HELICc"/>
    <property type="match status" value="1"/>
</dbReference>
<dbReference type="SMART" id="SM01142">
    <property type="entry name" value="DSHCT"/>
    <property type="match status" value="1"/>
</dbReference>
<dbReference type="Gene3D" id="2.40.30.300">
    <property type="match status" value="1"/>
</dbReference>
<reference evidence="9" key="1">
    <citation type="submission" date="2015-12" db="EMBL/GenBank/DDBJ databases">
        <title>Update maize B73 reference genome by single molecule sequencing technologies.</title>
        <authorList>
            <consortium name="Maize Genome Sequencing Project"/>
            <person name="Ware D."/>
        </authorList>
    </citation>
    <scope>NUCLEOTIDE SEQUENCE</scope>
    <source>
        <tissue evidence="9">Seedling</tissue>
    </source>
</reference>
<dbReference type="CDD" id="cd18795">
    <property type="entry name" value="SF2_C_Ski2"/>
    <property type="match status" value="1"/>
</dbReference>
<dbReference type="FunFam" id="3.40.50.300:FF:000083">
    <property type="entry name" value="ATP-dependent RNA helicase DOB1"/>
    <property type="match status" value="1"/>
</dbReference>
<dbReference type="SUPFAM" id="SSF52540">
    <property type="entry name" value="P-loop containing nucleoside triphosphate hydrolases"/>
    <property type="match status" value="2"/>
</dbReference>
<feature type="compositionally biased region" description="Low complexity" evidence="8">
    <location>
        <begin position="21"/>
        <end position="35"/>
    </location>
</feature>
<dbReference type="InterPro" id="IPR050699">
    <property type="entry name" value="RNA-DNA_Helicase"/>
</dbReference>
<dbReference type="FunFam" id="2.40.30.300:FF:000001">
    <property type="entry name" value="Mtr4 exosome RNA helicase"/>
    <property type="match status" value="1"/>
</dbReference>
<feature type="region of interest" description="Disordered" evidence="8">
    <location>
        <begin position="639"/>
        <end position="663"/>
    </location>
</feature>
<dbReference type="Pfam" id="PF21408">
    <property type="entry name" value="MTR4-like_stalk"/>
    <property type="match status" value="1"/>
</dbReference>
<comment type="similarity">
    <text evidence="7">Belongs to the DExH box helicase family. SKI2 subfamily.</text>
</comment>
<dbReference type="Pfam" id="PF00270">
    <property type="entry name" value="DEAD"/>
    <property type="match status" value="1"/>
</dbReference>
<keyword evidence="3" id="KW-0378">Hydrolase</keyword>
<feature type="compositionally biased region" description="Low complexity" evidence="8">
    <location>
        <begin position="641"/>
        <end position="651"/>
    </location>
</feature>
<dbReference type="EMBL" id="CM000784">
    <property type="protein sequence ID" value="AQK90659.1"/>
    <property type="molecule type" value="Genomic_DNA"/>
</dbReference>
<evidence type="ECO:0000256" key="6">
    <source>
        <dbReference type="ARBA" id="ARBA00023242"/>
    </source>
</evidence>
<evidence type="ECO:0000256" key="5">
    <source>
        <dbReference type="ARBA" id="ARBA00022840"/>
    </source>
</evidence>
<dbReference type="GO" id="GO:0016787">
    <property type="term" value="F:hydrolase activity"/>
    <property type="evidence" value="ECO:0007669"/>
    <property type="project" value="UniProtKB-KW"/>
</dbReference>
<dbReference type="GO" id="GO:0005524">
    <property type="term" value="F:ATP binding"/>
    <property type="evidence" value="ECO:0007669"/>
    <property type="project" value="UniProtKB-KW"/>
</dbReference>
<evidence type="ECO:0000256" key="1">
    <source>
        <dbReference type="ARBA" id="ARBA00004123"/>
    </source>
</evidence>
<evidence type="ECO:0000256" key="4">
    <source>
        <dbReference type="ARBA" id="ARBA00022806"/>
    </source>
</evidence>
<dbReference type="GO" id="GO:0006401">
    <property type="term" value="P:RNA catabolic process"/>
    <property type="evidence" value="ECO:0007669"/>
    <property type="project" value="InterPro"/>
</dbReference>
<evidence type="ECO:0000313" key="9">
    <source>
        <dbReference type="EMBL" id="AQK90659.1"/>
    </source>
</evidence>
<keyword evidence="5" id="KW-0067">ATP-binding</keyword>
<dbReference type="InterPro" id="IPR011545">
    <property type="entry name" value="DEAD/DEAH_box_helicase_dom"/>
</dbReference>
<dbReference type="PROSITE" id="PS51194">
    <property type="entry name" value="HELICASE_CTER"/>
    <property type="match status" value="1"/>
</dbReference>
<dbReference type="AlphaFoldDB" id="A0A1D6FFE7"/>
<evidence type="ECO:0000256" key="8">
    <source>
        <dbReference type="SAM" id="MobiDB-lite"/>
    </source>
</evidence>
<protein>
    <submittedName>
        <fullName evidence="9">DExH-box ATP-dependent RNA helicase DExH10</fullName>
    </submittedName>
</protein>
<dbReference type="InterPro" id="IPR012961">
    <property type="entry name" value="Ski2/MTR4_C"/>
</dbReference>
<organism evidence="9">
    <name type="scientific">Zea mays</name>
    <name type="common">Maize</name>
    <dbReference type="NCBI Taxonomy" id="4577"/>
    <lineage>
        <taxon>Eukaryota</taxon>
        <taxon>Viridiplantae</taxon>
        <taxon>Streptophyta</taxon>
        <taxon>Embryophyta</taxon>
        <taxon>Tracheophyta</taxon>
        <taxon>Spermatophyta</taxon>
        <taxon>Magnoliopsida</taxon>
        <taxon>Liliopsida</taxon>
        <taxon>Poales</taxon>
        <taxon>Poaceae</taxon>
        <taxon>PACMAD clade</taxon>
        <taxon>Panicoideae</taxon>
        <taxon>Andropogonodae</taxon>
        <taxon>Andropogoneae</taxon>
        <taxon>Tripsacinae</taxon>
        <taxon>Zea</taxon>
    </lineage>
</organism>
<dbReference type="Gene3D" id="3.40.50.300">
    <property type="entry name" value="P-loop containing nucleotide triphosphate hydrolases"/>
    <property type="match status" value="2"/>
</dbReference>
<dbReference type="GO" id="GO:0003723">
    <property type="term" value="F:RNA binding"/>
    <property type="evidence" value="ECO:0007669"/>
    <property type="project" value="InterPro"/>
</dbReference>
<dbReference type="InterPro" id="IPR027417">
    <property type="entry name" value="P-loop_NTPase"/>
</dbReference>
<proteinExistence type="inferred from homology"/>
<dbReference type="InterPro" id="IPR048392">
    <property type="entry name" value="MTR4-like_stalk"/>
</dbReference>
<dbReference type="ExpressionAtlas" id="A0A1D6FFE7">
    <property type="expression patterns" value="baseline and differential"/>
</dbReference>
<comment type="subcellular location">
    <subcellularLocation>
        <location evidence="1">Nucleus</location>
    </subcellularLocation>
</comment>
<dbReference type="FunFam" id="3.40.50.300:FF:000141">
    <property type="entry name" value="ATP-dependent RNA helicase DOB1"/>
    <property type="match status" value="1"/>
</dbReference>
<keyword evidence="4 9" id="KW-0347">Helicase</keyword>
<dbReference type="PANTHER" id="PTHR12131:SF7">
    <property type="entry name" value="EXOSOME RNA HELICASE MTR4"/>
    <property type="match status" value="1"/>
</dbReference>
<feature type="region of interest" description="Disordered" evidence="8">
    <location>
        <begin position="1"/>
        <end position="39"/>
    </location>
</feature>
<evidence type="ECO:0000256" key="7">
    <source>
        <dbReference type="ARBA" id="ARBA00061045"/>
    </source>
</evidence>
<dbReference type="Pfam" id="PF08148">
    <property type="entry name" value="DSHCT"/>
    <property type="match status" value="1"/>
</dbReference>
<sequence length="915" mass="102435">MGEEAESNCKRKAPDSSVEEQPSLAPAPAQSQADPAAKRPNISRSCVHEVAVPNGYESVKDEAVHGTLASPAFNGEMAKQYPFKLDPFQSVSIACLERNESVLVSAHTSAGKTVVAEYAIAMAFRDKQRVIYTSPLKALSNQKYRELSQEFTDVGLMTGDVTLHPNATCLVMTTEILRAMLYRGSEVIKEVAWVIFDEIHYMKDRERGVVWEESIIFLPPAIKMVFLSATMSNATEFAEWICSLHKQPCHVVYTDFRPTPLQHYMFPIGGSGLYLVVDENGQFREDNFAKLQDSFAKPNNQLDGRKGGGPKASGRIAKGGSASGNSDIYRIVKMIMERKFQPVIIFSFSRRECEHHAMSMSKLDFSTEEEKECIEQVFCNAIGCLVEEDRSLPAIELMLPLLKRGIAVHHSGLLPIIKELVELLFQEGLVKALFATETFAMGLNMPAKTVVFTSVKKWDGDSNRYIGSGEYIQMEMSVIKDMVLGKPAPLVSTFRLSYYTILNLMSRVEGQFTAEHVIRHSFHEFQYEKALPEIAQKITRLENEATLLDSSGETDLAEYHKLGLDISELEKKIMSEMIRPERALLYLVPGRLVRVRDGSTDWGWGVVVNVVKKPPASGTLPPALSASRSNNYTVDTLLHCSSNSSENGSRSKPCPPRPGEKGEMHVVPVPLPLVSGLSSVRINIPPDLRPPEARQNILSAVQELGKRYPQGLPKLHPINDMGIQEPELVDLVHKLEDLEQKQCSHRLHKLFSDCSCSIALIRSICLGTFNDLDHHQVASLASCFVPCDKSSEQIRLRNELSRPMMQLQEAARKIAEVQRECKLEVNVEEYVESTCRPYLMDVIYCWSRGATFAEVMEMTDIFEGSVIRLARRLDEFLNQLRAAAEAVGEVNLEKKFKNASESLRRGIMFSNSLYL</sequence>
<name>A0A1D6FFE7_MAIZE</name>
<dbReference type="PROSITE" id="PS51192">
    <property type="entry name" value="HELICASE_ATP_BIND_1"/>
    <property type="match status" value="1"/>
</dbReference>
<dbReference type="InterPro" id="IPR016438">
    <property type="entry name" value="SKI2-like"/>
</dbReference>
<dbReference type="InterPro" id="IPR025696">
    <property type="entry name" value="Beta-barrel_MTR4"/>
</dbReference>
<dbReference type="CDD" id="cd18024">
    <property type="entry name" value="DEXHc_Mtr4-like"/>
    <property type="match status" value="1"/>
</dbReference>